<keyword evidence="4 6" id="KW-1133">Transmembrane helix</keyword>
<protein>
    <submittedName>
        <fullName evidence="7">ABC transporter permease</fullName>
    </submittedName>
</protein>
<keyword evidence="5 6" id="KW-0472">Membrane</keyword>
<feature type="transmembrane region" description="Helical" evidence="6">
    <location>
        <begin position="255"/>
        <end position="276"/>
    </location>
</feature>
<evidence type="ECO:0000256" key="4">
    <source>
        <dbReference type="ARBA" id="ARBA00022989"/>
    </source>
</evidence>
<feature type="transmembrane region" description="Helical" evidence="6">
    <location>
        <begin position="21"/>
        <end position="44"/>
    </location>
</feature>
<dbReference type="InterPro" id="IPR001851">
    <property type="entry name" value="ABC_transp_permease"/>
</dbReference>
<evidence type="ECO:0000256" key="6">
    <source>
        <dbReference type="SAM" id="Phobius"/>
    </source>
</evidence>
<feature type="transmembrane region" description="Helical" evidence="6">
    <location>
        <begin position="205"/>
        <end position="224"/>
    </location>
</feature>
<proteinExistence type="predicted"/>
<sequence length="356" mass="37583">MIKRNRNIITALGLTGNTIKSEALAGVLALTAGLVVTLLLIGMVSGTPLVALADFFTGVWSSSFYIGNLLNTASLFMWAALGACLALASGSLNLGGEGQIYVSGFVAALVLFYGGECGLPAFVTVGFAGIAAVSAGVLSVAVPVVLYQYRRSTELLTTFLVSAITIPLIDAAISGPLRDTTKNLLAIPAFAENLRLPRLLPPSSFNISFFLALIVCVGVAFALYTTKKGADFCLSGKAPDFARYAGCNVEKIRGIGLLLSGAFHGLAGFFAVWGTYYTCHSGFYSGMGWTALSVALIAKTNPIGVIPAALLLSWIFTAVDRSAIMYSFSFDIESIIQGTILFFISAQYIINKRKDR</sequence>
<dbReference type="Pfam" id="PF02653">
    <property type="entry name" value="BPD_transp_2"/>
    <property type="match status" value="1"/>
</dbReference>
<feature type="transmembrane region" description="Helical" evidence="6">
    <location>
        <begin position="154"/>
        <end position="173"/>
    </location>
</feature>
<accession>A0A9E2L1S2</accession>
<feature type="transmembrane region" description="Helical" evidence="6">
    <location>
        <begin position="334"/>
        <end position="350"/>
    </location>
</feature>
<evidence type="ECO:0000256" key="3">
    <source>
        <dbReference type="ARBA" id="ARBA00022692"/>
    </source>
</evidence>
<keyword evidence="3 6" id="KW-0812">Transmembrane</keyword>
<evidence type="ECO:0000256" key="2">
    <source>
        <dbReference type="ARBA" id="ARBA00022475"/>
    </source>
</evidence>
<comment type="subcellular location">
    <subcellularLocation>
        <location evidence="1">Cell membrane</location>
        <topology evidence="1">Multi-pass membrane protein</topology>
    </subcellularLocation>
</comment>
<dbReference type="GO" id="GO:0005886">
    <property type="term" value="C:plasma membrane"/>
    <property type="evidence" value="ECO:0007669"/>
    <property type="project" value="UniProtKB-SubCell"/>
</dbReference>
<dbReference type="PANTHER" id="PTHR47089:SF1">
    <property type="entry name" value="GUANOSINE ABC TRANSPORTER PERMEASE PROTEIN NUPP"/>
    <property type="match status" value="1"/>
</dbReference>
<dbReference type="Proteomes" id="UP000823914">
    <property type="component" value="Unassembled WGS sequence"/>
</dbReference>
<gene>
    <name evidence="7" type="ORF">IAA16_04860</name>
</gene>
<evidence type="ECO:0000256" key="1">
    <source>
        <dbReference type="ARBA" id="ARBA00004651"/>
    </source>
</evidence>
<reference evidence="7" key="2">
    <citation type="submission" date="2021-04" db="EMBL/GenBank/DDBJ databases">
        <authorList>
            <person name="Gilroy R."/>
        </authorList>
    </citation>
    <scope>NUCLEOTIDE SEQUENCE</scope>
    <source>
        <strain evidence="7">Gambia15-2214</strain>
    </source>
</reference>
<dbReference type="AlphaFoldDB" id="A0A9E2L1S2"/>
<feature type="transmembrane region" description="Helical" evidence="6">
    <location>
        <begin position="64"/>
        <end position="88"/>
    </location>
</feature>
<comment type="caution">
    <text evidence="7">The sequence shown here is derived from an EMBL/GenBank/DDBJ whole genome shotgun (WGS) entry which is preliminary data.</text>
</comment>
<organism evidence="7 8">
    <name type="scientific">Candidatus Treponema excrementipullorum</name>
    <dbReference type="NCBI Taxonomy" id="2838768"/>
    <lineage>
        <taxon>Bacteria</taxon>
        <taxon>Pseudomonadati</taxon>
        <taxon>Spirochaetota</taxon>
        <taxon>Spirochaetia</taxon>
        <taxon>Spirochaetales</taxon>
        <taxon>Treponemataceae</taxon>
        <taxon>Treponema</taxon>
    </lineage>
</organism>
<evidence type="ECO:0000313" key="8">
    <source>
        <dbReference type="Proteomes" id="UP000823914"/>
    </source>
</evidence>
<dbReference type="CDD" id="cd06580">
    <property type="entry name" value="TM_PBP1_transp_TpRbsC_like"/>
    <property type="match status" value="1"/>
</dbReference>
<evidence type="ECO:0000313" key="7">
    <source>
        <dbReference type="EMBL" id="MBU3849877.1"/>
    </source>
</evidence>
<name>A0A9E2L1S2_9SPIR</name>
<evidence type="ECO:0000256" key="5">
    <source>
        <dbReference type="ARBA" id="ARBA00023136"/>
    </source>
</evidence>
<feature type="transmembrane region" description="Helical" evidence="6">
    <location>
        <begin position="100"/>
        <end position="115"/>
    </location>
</feature>
<dbReference type="PANTHER" id="PTHR47089">
    <property type="entry name" value="ABC TRANSPORTER, PERMEASE PROTEIN"/>
    <property type="match status" value="1"/>
</dbReference>
<dbReference type="GO" id="GO:0022857">
    <property type="term" value="F:transmembrane transporter activity"/>
    <property type="evidence" value="ECO:0007669"/>
    <property type="project" value="InterPro"/>
</dbReference>
<keyword evidence="2" id="KW-1003">Cell membrane</keyword>
<reference evidence="7" key="1">
    <citation type="journal article" date="2021" name="PeerJ">
        <title>Extensive microbial diversity within the chicken gut microbiome revealed by metagenomics and culture.</title>
        <authorList>
            <person name="Gilroy R."/>
            <person name="Ravi A."/>
            <person name="Getino M."/>
            <person name="Pursley I."/>
            <person name="Horton D.L."/>
            <person name="Alikhan N.F."/>
            <person name="Baker D."/>
            <person name="Gharbi K."/>
            <person name="Hall N."/>
            <person name="Watson M."/>
            <person name="Adriaenssens E.M."/>
            <person name="Foster-Nyarko E."/>
            <person name="Jarju S."/>
            <person name="Secka A."/>
            <person name="Antonio M."/>
            <person name="Oren A."/>
            <person name="Chaudhuri R.R."/>
            <person name="La Ragione R."/>
            <person name="Hildebrand F."/>
            <person name="Pallen M.J."/>
        </authorList>
    </citation>
    <scope>NUCLEOTIDE SEQUENCE</scope>
    <source>
        <strain evidence="7">Gambia15-2214</strain>
    </source>
</reference>
<dbReference type="EMBL" id="JAHLFV010000115">
    <property type="protein sequence ID" value="MBU3849877.1"/>
    <property type="molecule type" value="Genomic_DNA"/>
</dbReference>
<feature type="transmembrane region" description="Helical" evidence="6">
    <location>
        <begin position="121"/>
        <end position="147"/>
    </location>
</feature>
<feature type="transmembrane region" description="Helical" evidence="6">
    <location>
        <begin position="305"/>
        <end position="328"/>
    </location>
</feature>